<dbReference type="AlphaFoldDB" id="A0A9P4T4F5"/>
<name>A0A9P4T4F5_CURKU</name>
<organism evidence="2 3">
    <name type="scientific">Curvularia kusanoi</name>
    <name type="common">Cochliobolus kusanoi</name>
    <dbReference type="NCBI Taxonomy" id="90978"/>
    <lineage>
        <taxon>Eukaryota</taxon>
        <taxon>Fungi</taxon>
        <taxon>Dikarya</taxon>
        <taxon>Ascomycota</taxon>
        <taxon>Pezizomycotina</taxon>
        <taxon>Dothideomycetes</taxon>
        <taxon>Pleosporomycetidae</taxon>
        <taxon>Pleosporales</taxon>
        <taxon>Pleosporineae</taxon>
        <taxon>Pleosporaceae</taxon>
        <taxon>Curvularia</taxon>
    </lineage>
</organism>
<feature type="transmembrane region" description="Helical" evidence="1">
    <location>
        <begin position="148"/>
        <end position="172"/>
    </location>
</feature>
<comment type="caution">
    <text evidence="2">The sequence shown here is derived from an EMBL/GenBank/DDBJ whole genome shotgun (WGS) entry which is preliminary data.</text>
</comment>
<evidence type="ECO:0008006" key="4">
    <source>
        <dbReference type="Google" id="ProtNLM"/>
    </source>
</evidence>
<proteinExistence type="predicted"/>
<accession>A0A9P4T4F5</accession>
<keyword evidence="1" id="KW-0472">Membrane</keyword>
<gene>
    <name evidence="2" type="ORF">E8E13_000533</name>
</gene>
<keyword evidence="1" id="KW-0812">Transmembrane</keyword>
<dbReference type="InterPro" id="IPR010721">
    <property type="entry name" value="UstE-like"/>
</dbReference>
<feature type="transmembrane region" description="Helical" evidence="1">
    <location>
        <begin position="285"/>
        <end position="304"/>
    </location>
</feature>
<dbReference type="PROSITE" id="PS50244">
    <property type="entry name" value="S5A_REDUCTASE"/>
    <property type="match status" value="1"/>
</dbReference>
<feature type="transmembrane region" description="Helical" evidence="1">
    <location>
        <begin position="192"/>
        <end position="212"/>
    </location>
</feature>
<dbReference type="Pfam" id="PF06966">
    <property type="entry name" value="DUF1295"/>
    <property type="match status" value="1"/>
</dbReference>
<protein>
    <recommendedName>
        <fullName evidence="4">Steroid 5-alpha reductase C-terminal domain-containing protein</fullName>
    </recommendedName>
</protein>
<evidence type="ECO:0000313" key="3">
    <source>
        <dbReference type="Proteomes" id="UP000801428"/>
    </source>
</evidence>
<evidence type="ECO:0000256" key="1">
    <source>
        <dbReference type="SAM" id="Phobius"/>
    </source>
</evidence>
<dbReference type="Proteomes" id="UP000801428">
    <property type="component" value="Unassembled WGS sequence"/>
</dbReference>
<evidence type="ECO:0000313" key="2">
    <source>
        <dbReference type="EMBL" id="KAF2994348.1"/>
    </source>
</evidence>
<keyword evidence="1" id="KW-1133">Transmembrane helix</keyword>
<dbReference type="Gene3D" id="1.20.120.1630">
    <property type="match status" value="1"/>
</dbReference>
<keyword evidence="3" id="KW-1185">Reference proteome</keyword>
<feature type="transmembrane region" description="Helical" evidence="1">
    <location>
        <begin position="21"/>
        <end position="41"/>
    </location>
</feature>
<feature type="transmembrane region" description="Helical" evidence="1">
    <location>
        <begin position="47"/>
        <end position="69"/>
    </location>
</feature>
<dbReference type="GO" id="GO:0016020">
    <property type="term" value="C:membrane"/>
    <property type="evidence" value="ECO:0007669"/>
    <property type="project" value="TreeGrafter"/>
</dbReference>
<dbReference type="PANTHER" id="PTHR32251:SF17">
    <property type="entry name" value="STEROID 5-ALPHA REDUCTASE C-TERMINAL DOMAIN-CONTAINING PROTEIN"/>
    <property type="match status" value="1"/>
</dbReference>
<feature type="transmembrane region" description="Helical" evidence="1">
    <location>
        <begin position="246"/>
        <end position="265"/>
    </location>
</feature>
<dbReference type="PANTHER" id="PTHR32251">
    <property type="entry name" value="3-OXO-5-ALPHA-STEROID 4-DEHYDROGENASE"/>
    <property type="match status" value="1"/>
</dbReference>
<dbReference type="EMBL" id="SWKU01000041">
    <property type="protein sequence ID" value="KAF2994348.1"/>
    <property type="molecule type" value="Genomic_DNA"/>
</dbReference>
<reference evidence="2" key="1">
    <citation type="submission" date="2019-04" db="EMBL/GenBank/DDBJ databases">
        <title>Sequencing of skin fungus with MAO and IRED activity.</title>
        <authorList>
            <person name="Marsaioli A.J."/>
            <person name="Bonatto J.M.C."/>
            <person name="Reis Junior O."/>
        </authorList>
    </citation>
    <scope>NUCLEOTIDE SEQUENCE</scope>
    <source>
        <strain evidence="2">30M1</strain>
    </source>
</reference>
<sequence length="338" mass="36749">MTLLQTLLRATAFKNPLLRTLVPSLALAYGIQTAVAVPSIAAQTEKYYDLSGSLTYLSCVGASLVLPYLRAQQAGAAAGGLVEYLSSKGLGQGVWWWRQAFLSAAVGIWATRCIDKTKPVGTYLFSRISSDDGKDSRFDSIRTSPSKFYVAFFAQATWVSLCTLPVILVNSLPRNAFMAIGGIAPALAAKPYLTDLLGMAIFIFGLTFEIIADRQKSKWVADKKAKKHSEEFLTHGLWAKSRHPNYFGESTLWTGIALAAAGVLVRQPAQTALGLGGLGVTGKVLVTGLCAASPAFVTFLLLKVSGVPLSENKYDKRYGDRKDYQKWKQETPMFVPKF</sequence>
<dbReference type="OrthoDB" id="201504at2759"/>